<dbReference type="InterPro" id="IPR050487">
    <property type="entry name" value="FtsQ_DivIB"/>
</dbReference>
<evidence type="ECO:0000256" key="5">
    <source>
        <dbReference type="ARBA" id="ARBA00022989"/>
    </source>
</evidence>
<keyword evidence="5 9" id="KW-1133">Transmembrane helix</keyword>
<dbReference type="PANTHER" id="PTHR37820">
    <property type="entry name" value="CELL DIVISION PROTEIN DIVIB"/>
    <property type="match status" value="1"/>
</dbReference>
<feature type="domain" description="POTRA" evidence="10">
    <location>
        <begin position="44"/>
        <end position="112"/>
    </location>
</feature>
<organism evidence="11 12">
    <name type="scientific">Anaerosphaera multitolerans</name>
    <dbReference type="NCBI Taxonomy" id="2487351"/>
    <lineage>
        <taxon>Bacteria</taxon>
        <taxon>Bacillati</taxon>
        <taxon>Bacillota</taxon>
        <taxon>Tissierellia</taxon>
        <taxon>Tissierellales</taxon>
        <taxon>Peptoniphilaceae</taxon>
        <taxon>Anaerosphaera</taxon>
    </lineage>
</organism>
<dbReference type="Pfam" id="PF08478">
    <property type="entry name" value="POTRA_1"/>
    <property type="match status" value="1"/>
</dbReference>
<sequence length="276" mass="31819">MNSSQIRRMKYAKKKKRNRFIKKIILFIVLAIITLFALLKFGVFNVRTISVTGTKIASQEEIKKKSGIKVGDNYFFLTKKKRINDIKTIPIVKTASISFSFGGYIDIDVVERTPVAQIVDYTDYYILDDELKIIEVRNNPMQNLVEIVGVPSEKLKLGSFLTFEDSEKNKFLEDLFKRNSVFSLLKSVELDDIGIYFVTKDNTDVDFGSYKNIDYKFDMLEKILADVKKENKKVNEIYMEKDGNPMAVTESESSDDETEDFNSNYNLNTSTNLEND</sequence>
<dbReference type="RefSeq" id="WP_127724428.1">
    <property type="nucleotide sequence ID" value="NZ_RLIH01000006.1"/>
</dbReference>
<dbReference type="EMBL" id="RLIH01000006">
    <property type="protein sequence ID" value="RVU54775.1"/>
    <property type="molecule type" value="Genomic_DNA"/>
</dbReference>
<keyword evidence="12" id="KW-1185">Reference proteome</keyword>
<dbReference type="OrthoDB" id="1697133at2"/>
<evidence type="ECO:0000256" key="6">
    <source>
        <dbReference type="ARBA" id="ARBA00023136"/>
    </source>
</evidence>
<dbReference type="AlphaFoldDB" id="A0A437S6W9"/>
<name>A0A437S6W9_9FIRM</name>
<keyword evidence="3" id="KW-0132">Cell division</keyword>
<feature type="compositionally biased region" description="Low complexity" evidence="8">
    <location>
        <begin position="262"/>
        <end position="276"/>
    </location>
</feature>
<evidence type="ECO:0000256" key="9">
    <source>
        <dbReference type="SAM" id="Phobius"/>
    </source>
</evidence>
<evidence type="ECO:0000313" key="11">
    <source>
        <dbReference type="EMBL" id="RVU54775.1"/>
    </source>
</evidence>
<comment type="caution">
    <text evidence="11">The sequence shown here is derived from an EMBL/GenBank/DDBJ whole genome shotgun (WGS) entry which is preliminary data.</text>
</comment>
<evidence type="ECO:0000256" key="1">
    <source>
        <dbReference type="ARBA" id="ARBA00004370"/>
    </source>
</evidence>
<dbReference type="Proteomes" id="UP000288812">
    <property type="component" value="Unassembled WGS sequence"/>
</dbReference>
<reference evidence="11 12" key="1">
    <citation type="submission" date="2018-11" db="EMBL/GenBank/DDBJ databases">
        <title>Genome sequencing and assembly of Anaerosphaera sp. nov., GS7-6-2.</title>
        <authorList>
            <person name="Rettenmaier R."/>
            <person name="Liebl W."/>
            <person name="Zverlov V."/>
        </authorList>
    </citation>
    <scope>NUCLEOTIDE SEQUENCE [LARGE SCALE GENOMIC DNA]</scope>
    <source>
        <strain evidence="11 12">GS7-6-2</strain>
    </source>
</reference>
<evidence type="ECO:0000259" key="10">
    <source>
        <dbReference type="PROSITE" id="PS51779"/>
    </source>
</evidence>
<keyword evidence="4 9" id="KW-0812">Transmembrane</keyword>
<dbReference type="InterPro" id="IPR013685">
    <property type="entry name" value="POTRA_FtsQ_type"/>
</dbReference>
<comment type="subcellular location">
    <subcellularLocation>
        <location evidence="1">Membrane</location>
    </subcellularLocation>
</comment>
<keyword evidence="7" id="KW-0131">Cell cycle</keyword>
<evidence type="ECO:0000256" key="4">
    <source>
        <dbReference type="ARBA" id="ARBA00022692"/>
    </source>
</evidence>
<evidence type="ECO:0000313" key="12">
    <source>
        <dbReference type="Proteomes" id="UP000288812"/>
    </source>
</evidence>
<keyword evidence="6 9" id="KW-0472">Membrane</keyword>
<dbReference type="PANTHER" id="PTHR37820:SF1">
    <property type="entry name" value="CELL DIVISION PROTEIN FTSQ"/>
    <property type="match status" value="1"/>
</dbReference>
<keyword evidence="2" id="KW-1003">Cell membrane</keyword>
<accession>A0A437S6W9</accession>
<evidence type="ECO:0000256" key="7">
    <source>
        <dbReference type="ARBA" id="ARBA00023306"/>
    </source>
</evidence>
<evidence type="ECO:0000256" key="3">
    <source>
        <dbReference type="ARBA" id="ARBA00022618"/>
    </source>
</evidence>
<gene>
    <name evidence="11" type="ORF">EF514_05495</name>
</gene>
<feature type="transmembrane region" description="Helical" evidence="9">
    <location>
        <begin position="20"/>
        <end position="39"/>
    </location>
</feature>
<evidence type="ECO:0000256" key="2">
    <source>
        <dbReference type="ARBA" id="ARBA00022475"/>
    </source>
</evidence>
<evidence type="ECO:0000256" key="8">
    <source>
        <dbReference type="SAM" id="MobiDB-lite"/>
    </source>
</evidence>
<feature type="region of interest" description="Disordered" evidence="8">
    <location>
        <begin position="243"/>
        <end position="276"/>
    </location>
</feature>
<dbReference type="PROSITE" id="PS51779">
    <property type="entry name" value="POTRA"/>
    <property type="match status" value="1"/>
</dbReference>
<proteinExistence type="predicted"/>
<dbReference type="GO" id="GO:0051301">
    <property type="term" value="P:cell division"/>
    <property type="evidence" value="ECO:0007669"/>
    <property type="project" value="UniProtKB-KW"/>
</dbReference>
<protein>
    <submittedName>
        <fullName evidence="11">FtsQ-type POTRA domain-containing protein</fullName>
    </submittedName>
</protein>
<dbReference type="GO" id="GO:0005886">
    <property type="term" value="C:plasma membrane"/>
    <property type="evidence" value="ECO:0007669"/>
    <property type="project" value="TreeGrafter"/>
</dbReference>
<dbReference type="InterPro" id="IPR034746">
    <property type="entry name" value="POTRA"/>
</dbReference>
<dbReference type="Gene3D" id="3.10.20.310">
    <property type="entry name" value="membrane protein fhac"/>
    <property type="match status" value="1"/>
</dbReference>